<evidence type="ECO:0000256" key="6">
    <source>
        <dbReference type="ARBA" id="ARBA00022792"/>
    </source>
</evidence>
<keyword evidence="8" id="KW-0408">Iron</keyword>
<dbReference type="Pfam" id="PF00153">
    <property type="entry name" value="Mito_carr"/>
    <property type="match status" value="3"/>
</dbReference>
<evidence type="ECO:0000256" key="9">
    <source>
        <dbReference type="ARBA" id="ARBA00023065"/>
    </source>
</evidence>
<dbReference type="Gene3D" id="1.50.40.10">
    <property type="entry name" value="Mitochondrial carrier domain"/>
    <property type="match status" value="2"/>
</dbReference>
<dbReference type="SUPFAM" id="SSF103506">
    <property type="entry name" value="Mitochondrial carrier"/>
    <property type="match status" value="1"/>
</dbReference>
<keyword evidence="11 12" id="KW-0472">Membrane</keyword>
<keyword evidence="4" id="KW-0410">Iron transport</keyword>
<dbReference type="FunFam" id="1.50.40.10:FF:000027">
    <property type="entry name" value="mitoferrin-2 isoform X1"/>
    <property type="match status" value="1"/>
</dbReference>
<evidence type="ECO:0000256" key="8">
    <source>
        <dbReference type="ARBA" id="ARBA00023004"/>
    </source>
</evidence>
<proteinExistence type="inferred from homology"/>
<feature type="repeat" description="Solcar" evidence="12">
    <location>
        <begin position="105"/>
        <end position="189"/>
    </location>
</feature>
<keyword evidence="9" id="KW-0406">Ion transport</keyword>
<name>A0ABD0YNZ0_9HEMI</name>
<comment type="subcellular location">
    <subcellularLocation>
        <location evidence="1">Mitochondrion inner membrane</location>
        <topology evidence="1">Multi-pass membrane protein</topology>
    </subcellularLocation>
</comment>
<keyword evidence="15" id="KW-1185">Reference proteome</keyword>
<evidence type="ECO:0000256" key="1">
    <source>
        <dbReference type="ARBA" id="ARBA00004448"/>
    </source>
</evidence>
<evidence type="ECO:0000256" key="2">
    <source>
        <dbReference type="ARBA" id="ARBA00006375"/>
    </source>
</evidence>
<gene>
    <name evidence="14" type="ORF">AAG570_009377</name>
</gene>
<evidence type="ECO:0000256" key="3">
    <source>
        <dbReference type="ARBA" id="ARBA00022448"/>
    </source>
</evidence>
<keyword evidence="5 12" id="KW-0812">Transmembrane</keyword>
<evidence type="ECO:0000256" key="10">
    <source>
        <dbReference type="ARBA" id="ARBA00023128"/>
    </source>
</evidence>
<keyword evidence="7" id="KW-1133">Transmembrane helix</keyword>
<dbReference type="InterPro" id="IPR018108">
    <property type="entry name" value="MCP_transmembrane"/>
</dbReference>
<organism evidence="14 15">
    <name type="scientific">Ranatra chinensis</name>
    <dbReference type="NCBI Taxonomy" id="642074"/>
    <lineage>
        <taxon>Eukaryota</taxon>
        <taxon>Metazoa</taxon>
        <taxon>Ecdysozoa</taxon>
        <taxon>Arthropoda</taxon>
        <taxon>Hexapoda</taxon>
        <taxon>Insecta</taxon>
        <taxon>Pterygota</taxon>
        <taxon>Neoptera</taxon>
        <taxon>Paraneoptera</taxon>
        <taxon>Hemiptera</taxon>
        <taxon>Heteroptera</taxon>
        <taxon>Panheteroptera</taxon>
        <taxon>Nepomorpha</taxon>
        <taxon>Nepidae</taxon>
        <taxon>Ranatrinae</taxon>
        <taxon>Ranatra</taxon>
    </lineage>
</organism>
<evidence type="ECO:0000256" key="13">
    <source>
        <dbReference type="RuleBase" id="RU000488"/>
    </source>
</evidence>
<reference evidence="14 15" key="1">
    <citation type="submission" date="2024-07" db="EMBL/GenBank/DDBJ databases">
        <title>Chromosome-level genome assembly of the water stick insect Ranatra chinensis (Heteroptera: Nepidae).</title>
        <authorList>
            <person name="Liu X."/>
        </authorList>
    </citation>
    <scope>NUCLEOTIDE SEQUENCE [LARGE SCALE GENOMIC DNA]</scope>
    <source>
        <strain evidence="14">Cailab_2021Rc</strain>
        <tissue evidence="14">Muscle</tissue>
    </source>
</reference>
<feature type="repeat" description="Solcar" evidence="12">
    <location>
        <begin position="196"/>
        <end position="283"/>
    </location>
</feature>
<dbReference type="PANTHER" id="PTHR45758">
    <property type="entry name" value="MITOFERRIN-1-RELATED"/>
    <property type="match status" value="1"/>
</dbReference>
<comment type="caution">
    <text evidence="14">The sequence shown here is derived from an EMBL/GenBank/DDBJ whole genome shotgun (WGS) entry which is preliminary data.</text>
</comment>
<evidence type="ECO:0000256" key="5">
    <source>
        <dbReference type="ARBA" id="ARBA00022692"/>
    </source>
</evidence>
<dbReference type="AlphaFoldDB" id="A0ABD0YNZ0"/>
<evidence type="ECO:0000256" key="7">
    <source>
        <dbReference type="ARBA" id="ARBA00022989"/>
    </source>
</evidence>
<keyword evidence="10" id="KW-0496">Mitochondrion</keyword>
<dbReference type="PANTHER" id="PTHR45758:SF20">
    <property type="entry name" value="MITOFERRIN-2"/>
    <property type="match status" value="1"/>
</dbReference>
<accession>A0ABD0YNZ0</accession>
<protein>
    <recommendedName>
        <fullName evidence="16">Mitoferrin-1</fullName>
    </recommendedName>
</protein>
<dbReference type="FunFam" id="1.50.40.10:FF:000127">
    <property type="entry name" value="MC family mitochondrial carrier protein"/>
    <property type="match status" value="1"/>
</dbReference>
<evidence type="ECO:0000313" key="14">
    <source>
        <dbReference type="EMBL" id="KAL1137681.1"/>
    </source>
</evidence>
<dbReference type="Proteomes" id="UP001558652">
    <property type="component" value="Unassembled WGS sequence"/>
</dbReference>
<dbReference type="PROSITE" id="PS50920">
    <property type="entry name" value="SOLCAR"/>
    <property type="match status" value="3"/>
</dbReference>
<evidence type="ECO:0000256" key="11">
    <source>
        <dbReference type="ARBA" id="ARBA00023136"/>
    </source>
</evidence>
<dbReference type="EMBL" id="JBFDAA010000004">
    <property type="protein sequence ID" value="KAL1137681.1"/>
    <property type="molecule type" value="Genomic_DNA"/>
</dbReference>
<evidence type="ECO:0000313" key="15">
    <source>
        <dbReference type="Proteomes" id="UP001558652"/>
    </source>
</evidence>
<dbReference type="GO" id="GO:0005743">
    <property type="term" value="C:mitochondrial inner membrane"/>
    <property type="evidence" value="ECO:0007669"/>
    <property type="project" value="UniProtKB-SubCell"/>
</dbReference>
<feature type="repeat" description="Solcar" evidence="12">
    <location>
        <begin position="12"/>
        <end position="97"/>
    </location>
</feature>
<comment type="similarity">
    <text evidence="2 13">Belongs to the mitochondrial carrier (TC 2.A.29) family.</text>
</comment>
<keyword evidence="3 13" id="KW-0813">Transport</keyword>
<keyword evidence="6" id="KW-0999">Mitochondrion inner membrane</keyword>
<dbReference type="InterPro" id="IPR023395">
    <property type="entry name" value="MCP_dom_sf"/>
</dbReference>
<sequence length="312" mass="34977">MNFEDYESLPTSNVASHMTAGAMAGILEHCVMYPMDSVKTRMQSLTVTRYYGIKDVITRMVTQEGVMRPMRGMQVVVVGAGPAHALYFSCYEFLKSVFTSRMNFNNHIAYGSAGCIATLIHDGIMTPADAIKQRLQMYNSPYKSVLDCIYQIYRTEGLRAFYRSYTTQLTMNVPFQSIHFMTYELAQAVSNPTKEYNPAAHMMSGAVAGGVAAAITTPLDVCKTLLNTQSEGKTRISGLFNAVRMVYRIGGPQGFFKGLSARVIYQMPSTAICWSTYEFFKYFLISRRSEEEKAHHGDGSTPKSRLVRLLFK</sequence>
<evidence type="ECO:0008006" key="16">
    <source>
        <dbReference type="Google" id="ProtNLM"/>
    </source>
</evidence>
<dbReference type="GO" id="GO:0005381">
    <property type="term" value="F:iron ion transmembrane transporter activity"/>
    <property type="evidence" value="ECO:0007669"/>
    <property type="project" value="UniProtKB-ARBA"/>
</dbReference>
<evidence type="ECO:0000256" key="12">
    <source>
        <dbReference type="PROSITE-ProRule" id="PRU00282"/>
    </source>
</evidence>
<evidence type="ECO:0000256" key="4">
    <source>
        <dbReference type="ARBA" id="ARBA00022496"/>
    </source>
</evidence>